<organism evidence="2">
    <name type="scientific">Sesamum radiatum</name>
    <name type="common">Black benniseed</name>
    <dbReference type="NCBI Taxonomy" id="300843"/>
    <lineage>
        <taxon>Eukaryota</taxon>
        <taxon>Viridiplantae</taxon>
        <taxon>Streptophyta</taxon>
        <taxon>Embryophyta</taxon>
        <taxon>Tracheophyta</taxon>
        <taxon>Spermatophyta</taxon>
        <taxon>Magnoliopsida</taxon>
        <taxon>eudicotyledons</taxon>
        <taxon>Gunneridae</taxon>
        <taxon>Pentapetalae</taxon>
        <taxon>asterids</taxon>
        <taxon>lamiids</taxon>
        <taxon>Lamiales</taxon>
        <taxon>Pedaliaceae</taxon>
        <taxon>Sesamum</taxon>
    </lineage>
</organism>
<evidence type="ECO:0000259" key="1">
    <source>
        <dbReference type="Pfam" id="PF00078"/>
    </source>
</evidence>
<gene>
    <name evidence="2" type="ORF">Sradi_1534000</name>
</gene>
<evidence type="ECO:0000313" key="2">
    <source>
        <dbReference type="EMBL" id="KAL0413323.1"/>
    </source>
</evidence>
<feature type="domain" description="Reverse transcriptase" evidence="1">
    <location>
        <begin position="4"/>
        <end position="96"/>
    </location>
</feature>
<reference evidence="2" key="1">
    <citation type="submission" date="2020-06" db="EMBL/GenBank/DDBJ databases">
        <authorList>
            <person name="Li T."/>
            <person name="Hu X."/>
            <person name="Zhang T."/>
            <person name="Song X."/>
            <person name="Zhang H."/>
            <person name="Dai N."/>
            <person name="Sheng W."/>
            <person name="Hou X."/>
            <person name="Wei L."/>
        </authorList>
    </citation>
    <scope>NUCLEOTIDE SEQUENCE</scope>
    <source>
        <strain evidence="2">G02</strain>
        <tissue evidence="2">Leaf</tissue>
    </source>
</reference>
<sequence length="120" mass="13350">MCPERGLRQGDPLSPYLFLFCAEAFSSLIRKAENEGYIQGVAVSQRAPRISHLLFAEHTLIFCQATEEELFCVKNILSTYEKASGLVINSGKSAIGFSKNVDNITRIALAHIVMWTTLLE</sequence>
<name>A0AAW2U883_SESRA</name>
<dbReference type="PANTHER" id="PTHR46890">
    <property type="entry name" value="NON-LTR RETROLELEMENT REVERSE TRANSCRIPTASE-LIKE PROTEIN-RELATED"/>
    <property type="match status" value="1"/>
</dbReference>
<protein>
    <submittedName>
        <fullName evidence="2">Mitochondrial protein</fullName>
    </submittedName>
</protein>
<dbReference type="EMBL" id="JACGWJ010000006">
    <property type="protein sequence ID" value="KAL0413323.1"/>
    <property type="molecule type" value="Genomic_DNA"/>
</dbReference>
<comment type="caution">
    <text evidence="2">The sequence shown here is derived from an EMBL/GenBank/DDBJ whole genome shotgun (WGS) entry which is preliminary data.</text>
</comment>
<dbReference type="InterPro" id="IPR052343">
    <property type="entry name" value="Retrotransposon-Effector_Assoc"/>
</dbReference>
<proteinExistence type="predicted"/>
<dbReference type="PANTHER" id="PTHR46890:SF48">
    <property type="entry name" value="RNA-DIRECTED DNA POLYMERASE"/>
    <property type="match status" value="1"/>
</dbReference>
<dbReference type="Pfam" id="PF00078">
    <property type="entry name" value="RVT_1"/>
    <property type="match status" value="1"/>
</dbReference>
<reference evidence="2" key="2">
    <citation type="journal article" date="2024" name="Plant">
        <title>Genomic evolution and insights into agronomic trait innovations of Sesamum species.</title>
        <authorList>
            <person name="Miao H."/>
            <person name="Wang L."/>
            <person name="Qu L."/>
            <person name="Liu H."/>
            <person name="Sun Y."/>
            <person name="Le M."/>
            <person name="Wang Q."/>
            <person name="Wei S."/>
            <person name="Zheng Y."/>
            <person name="Lin W."/>
            <person name="Duan Y."/>
            <person name="Cao H."/>
            <person name="Xiong S."/>
            <person name="Wang X."/>
            <person name="Wei L."/>
            <person name="Li C."/>
            <person name="Ma Q."/>
            <person name="Ju M."/>
            <person name="Zhao R."/>
            <person name="Li G."/>
            <person name="Mu C."/>
            <person name="Tian Q."/>
            <person name="Mei H."/>
            <person name="Zhang T."/>
            <person name="Gao T."/>
            <person name="Zhang H."/>
        </authorList>
    </citation>
    <scope>NUCLEOTIDE SEQUENCE</scope>
    <source>
        <strain evidence="2">G02</strain>
    </source>
</reference>
<dbReference type="AlphaFoldDB" id="A0AAW2U883"/>
<dbReference type="InterPro" id="IPR000477">
    <property type="entry name" value="RT_dom"/>
</dbReference>
<accession>A0AAW2U883</accession>